<dbReference type="GO" id="GO:0006357">
    <property type="term" value="P:regulation of transcription by RNA polymerase II"/>
    <property type="evidence" value="ECO:0007669"/>
    <property type="project" value="TreeGrafter"/>
</dbReference>
<feature type="compositionally biased region" description="Polar residues" evidence="1">
    <location>
        <begin position="98"/>
        <end position="112"/>
    </location>
</feature>
<dbReference type="PANTHER" id="PTHR12243">
    <property type="entry name" value="MADF DOMAIN TRANSCRIPTION FACTOR"/>
    <property type="match status" value="1"/>
</dbReference>
<evidence type="ECO:0000313" key="4">
    <source>
        <dbReference type="Proteomes" id="UP001314205"/>
    </source>
</evidence>
<keyword evidence="4" id="KW-1185">Reference proteome</keyword>
<dbReference type="PANTHER" id="PTHR12243:SF67">
    <property type="entry name" value="COREPRESSOR OF PANGOLIN, ISOFORM A-RELATED"/>
    <property type="match status" value="1"/>
</dbReference>
<feature type="region of interest" description="Disordered" evidence="1">
    <location>
        <begin position="278"/>
        <end position="297"/>
    </location>
</feature>
<dbReference type="GO" id="GO:0005634">
    <property type="term" value="C:nucleus"/>
    <property type="evidence" value="ECO:0007669"/>
    <property type="project" value="TreeGrafter"/>
</dbReference>
<dbReference type="InterPro" id="IPR039353">
    <property type="entry name" value="TF_Adf1"/>
</dbReference>
<name>A0AAV1L963_9NEOP</name>
<protein>
    <recommendedName>
        <fullName evidence="2">MADF domain-containing protein</fullName>
    </recommendedName>
</protein>
<dbReference type="Pfam" id="PF10545">
    <property type="entry name" value="MADF_DNA_bdg"/>
    <property type="match status" value="1"/>
</dbReference>
<sequence>MTENLIELVRKYPCLYNTKDSSYKDISMKAKLWAQIGEEINETGEVAKKKWKSLRDNYMRYKKEVAGTTGQAAKKFTKWPWASQLQFLDSTLTDRETTSNIREPTSETSSAIETQSPETPPPQTPPPRTQSAPPPETPPLETPQTNDTNSSRAKKIKKTDSEMDKVINFLQNKKKQEYDAIDHLFQSYAQTFKSFSKDKQIKAKVELAKLFASIETEELQENVQILNSPHYSIISTEDSVCYAVPNSVPEDSSPVAVIDLSNSTSSYLQQPEQLRQPLREIDISGASTSDYNSADFD</sequence>
<accession>A0AAV1L963</accession>
<dbReference type="Proteomes" id="UP001314205">
    <property type="component" value="Unassembled WGS sequence"/>
</dbReference>
<evidence type="ECO:0000313" key="3">
    <source>
        <dbReference type="EMBL" id="CAK1591863.1"/>
    </source>
</evidence>
<reference evidence="3 4" key="1">
    <citation type="submission" date="2023-11" db="EMBL/GenBank/DDBJ databases">
        <authorList>
            <person name="Hedman E."/>
            <person name="Englund M."/>
            <person name="Stromberg M."/>
            <person name="Nyberg Akerstrom W."/>
            <person name="Nylinder S."/>
            <person name="Jareborg N."/>
            <person name="Kallberg Y."/>
            <person name="Kronander E."/>
        </authorList>
    </citation>
    <scope>NUCLEOTIDE SEQUENCE [LARGE SCALE GENOMIC DNA]</scope>
</reference>
<feature type="compositionally biased region" description="Polar residues" evidence="1">
    <location>
        <begin position="285"/>
        <end position="297"/>
    </location>
</feature>
<dbReference type="InterPro" id="IPR006578">
    <property type="entry name" value="MADF-dom"/>
</dbReference>
<dbReference type="SMART" id="SM00595">
    <property type="entry name" value="MADF"/>
    <property type="match status" value="1"/>
</dbReference>
<feature type="compositionally biased region" description="Pro residues" evidence="1">
    <location>
        <begin position="118"/>
        <end position="141"/>
    </location>
</feature>
<dbReference type="GO" id="GO:0005667">
    <property type="term" value="C:transcription regulator complex"/>
    <property type="evidence" value="ECO:0007669"/>
    <property type="project" value="TreeGrafter"/>
</dbReference>
<gene>
    <name evidence="3" type="ORF">PARMNEM_LOCUS12002</name>
</gene>
<dbReference type="EMBL" id="CAVLGL010000087">
    <property type="protein sequence ID" value="CAK1591863.1"/>
    <property type="molecule type" value="Genomic_DNA"/>
</dbReference>
<feature type="region of interest" description="Disordered" evidence="1">
    <location>
        <begin position="93"/>
        <end position="158"/>
    </location>
</feature>
<evidence type="ECO:0000256" key="1">
    <source>
        <dbReference type="SAM" id="MobiDB-lite"/>
    </source>
</evidence>
<feature type="domain" description="MADF" evidence="2">
    <location>
        <begin position="4"/>
        <end position="93"/>
    </location>
</feature>
<proteinExistence type="predicted"/>
<dbReference type="PROSITE" id="PS51029">
    <property type="entry name" value="MADF"/>
    <property type="match status" value="1"/>
</dbReference>
<comment type="caution">
    <text evidence="3">The sequence shown here is derived from an EMBL/GenBank/DDBJ whole genome shotgun (WGS) entry which is preliminary data.</text>
</comment>
<organism evidence="3 4">
    <name type="scientific">Parnassius mnemosyne</name>
    <name type="common">clouded apollo</name>
    <dbReference type="NCBI Taxonomy" id="213953"/>
    <lineage>
        <taxon>Eukaryota</taxon>
        <taxon>Metazoa</taxon>
        <taxon>Ecdysozoa</taxon>
        <taxon>Arthropoda</taxon>
        <taxon>Hexapoda</taxon>
        <taxon>Insecta</taxon>
        <taxon>Pterygota</taxon>
        <taxon>Neoptera</taxon>
        <taxon>Endopterygota</taxon>
        <taxon>Lepidoptera</taxon>
        <taxon>Glossata</taxon>
        <taxon>Ditrysia</taxon>
        <taxon>Papilionoidea</taxon>
        <taxon>Papilionidae</taxon>
        <taxon>Parnassiinae</taxon>
        <taxon>Parnassini</taxon>
        <taxon>Parnassius</taxon>
        <taxon>Driopa</taxon>
    </lineage>
</organism>
<evidence type="ECO:0000259" key="2">
    <source>
        <dbReference type="PROSITE" id="PS51029"/>
    </source>
</evidence>
<dbReference type="AlphaFoldDB" id="A0AAV1L963"/>